<evidence type="ECO:0000313" key="2">
    <source>
        <dbReference type="EMBL" id="AUB39165.1"/>
    </source>
</evidence>
<sequence>MLKLPQICHILLATLVSISFAKTANAEPTTTLSVVVNGIHHQKGEICFRVYASEQGFPMSNSSGSQSGCAKITGNSVKKQFSGLKPGTYAVAVVDDQNGDRKLNKDFFGIPKEGFGISKNPTVSIQTGTPKFRDASFVVNKNTTVNIIMKYSLDS</sequence>
<evidence type="ECO:0000313" key="3">
    <source>
        <dbReference type="Proteomes" id="UP000232003"/>
    </source>
</evidence>
<keyword evidence="3" id="KW-1185">Reference proteome</keyword>
<dbReference type="Pfam" id="PF09912">
    <property type="entry name" value="DUF2141"/>
    <property type="match status" value="1"/>
</dbReference>
<organism evidence="2 3">
    <name type="scientific">Nostoc flagelliforme CCNUN1</name>
    <dbReference type="NCBI Taxonomy" id="2038116"/>
    <lineage>
        <taxon>Bacteria</taxon>
        <taxon>Bacillati</taxon>
        <taxon>Cyanobacteriota</taxon>
        <taxon>Cyanophyceae</taxon>
        <taxon>Nostocales</taxon>
        <taxon>Nostocaceae</taxon>
        <taxon>Nostoc</taxon>
    </lineage>
</organism>
<accession>A0A2K8SWN6</accession>
<protein>
    <recommendedName>
        <fullName evidence="4">DUF2141 domain-containing protein</fullName>
    </recommendedName>
</protein>
<proteinExistence type="predicted"/>
<evidence type="ECO:0000256" key="1">
    <source>
        <dbReference type="SAM" id="SignalP"/>
    </source>
</evidence>
<gene>
    <name evidence="2" type="ORF">COO91_05157</name>
</gene>
<dbReference type="Proteomes" id="UP000232003">
    <property type="component" value="Chromosome"/>
</dbReference>
<dbReference type="RefSeq" id="WP_100900250.1">
    <property type="nucleotide sequence ID" value="NZ_CAWNNC010000001.1"/>
</dbReference>
<dbReference type="OrthoDB" id="9788332at2"/>
<dbReference type="KEGG" id="nfl:COO91_05157"/>
<reference evidence="2 3" key="1">
    <citation type="submission" date="2017-11" db="EMBL/GenBank/DDBJ databases">
        <title>Complete genome of a free-living desiccation-tolerant cyanobacterium and its photosynthetic adaptation to extreme terrestrial habitat.</title>
        <authorList>
            <person name="Shang J."/>
        </authorList>
    </citation>
    <scope>NUCLEOTIDE SEQUENCE [LARGE SCALE GENOMIC DNA]</scope>
    <source>
        <strain evidence="2 3">CCNUN1</strain>
    </source>
</reference>
<feature type="chain" id="PRO_5014635988" description="DUF2141 domain-containing protein" evidence="1">
    <location>
        <begin position="27"/>
        <end position="155"/>
    </location>
</feature>
<dbReference type="InterPro" id="IPR018673">
    <property type="entry name" value="DUF2141"/>
</dbReference>
<keyword evidence="1" id="KW-0732">Signal</keyword>
<dbReference type="EMBL" id="CP024785">
    <property type="protein sequence ID" value="AUB39165.1"/>
    <property type="molecule type" value="Genomic_DNA"/>
</dbReference>
<dbReference type="AlphaFoldDB" id="A0A2K8SWN6"/>
<evidence type="ECO:0008006" key="4">
    <source>
        <dbReference type="Google" id="ProtNLM"/>
    </source>
</evidence>
<feature type="signal peptide" evidence="1">
    <location>
        <begin position="1"/>
        <end position="26"/>
    </location>
</feature>
<name>A0A2K8SWN6_9NOSO</name>